<dbReference type="RefSeq" id="WP_169266058.1">
    <property type="nucleotide sequence ID" value="NZ_CAWOXK010000001.1"/>
</dbReference>
<feature type="compositionally biased region" description="Polar residues" evidence="1">
    <location>
        <begin position="32"/>
        <end position="41"/>
    </location>
</feature>
<reference evidence="3 4" key="1">
    <citation type="submission" date="2018-06" db="EMBL/GenBank/DDBJ databases">
        <title>Comparative genomics of Brasilonema spp. strains.</title>
        <authorList>
            <person name="Alvarenga D.O."/>
            <person name="Fiore M.F."/>
            <person name="Varani A.M."/>
        </authorList>
    </citation>
    <scope>NUCLEOTIDE SEQUENCE [LARGE SCALE GENOMIC DNA]</scope>
    <source>
        <strain evidence="3 4">CENA114</strain>
    </source>
</reference>
<proteinExistence type="predicted"/>
<feature type="compositionally biased region" description="Polar residues" evidence="1">
    <location>
        <begin position="684"/>
        <end position="697"/>
    </location>
</feature>
<keyword evidence="4" id="KW-1185">Reference proteome</keyword>
<evidence type="ECO:0000313" key="4">
    <source>
        <dbReference type="Proteomes" id="UP000503129"/>
    </source>
</evidence>
<name>A0A856MBG8_9CYAN</name>
<accession>A0A856MBG8</accession>
<organism evidence="3 4">
    <name type="scientific">Brasilonema sennae CENA114</name>
    <dbReference type="NCBI Taxonomy" id="415709"/>
    <lineage>
        <taxon>Bacteria</taxon>
        <taxon>Bacillati</taxon>
        <taxon>Cyanobacteriota</taxon>
        <taxon>Cyanophyceae</taxon>
        <taxon>Nostocales</taxon>
        <taxon>Scytonemataceae</taxon>
        <taxon>Brasilonema</taxon>
        <taxon>Bromeliae group (in: Brasilonema)</taxon>
    </lineage>
</organism>
<protein>
    <submittedName>
        <fullName evidence="3">Chromosome segregation ATPase</fullName>
    </submittedName>
</protein>
<keyword evidence="2" id="KW-0812">Transmembrane</keyword>
<sequence length="697" mass="78012">MTERDMPESWLPGKAREPDNNMTRGYRRQESSETQTSGVATSSYIIESVKRSKENDSDQLSLDKESQEIVPVSKSSWTLPKWTKSWVLWTLLLALVPSGIAFMATAMLLKLPSAPNCPSIFWPLASASVRLNCAQLAASKQTVKDLLQAIALVKELPKNHPLREEIDRLIEDWSREILQLADQSFQAGRLDEAIATARQVPKEESAYRLVEAKISKWQSIWSSAESIYTEAEAQMRDEKWHQAFMLASRLLRVDNTYWSMTKYDQLNRLIVSAREDGEQLGKAKTLAENKTVDNLLKAIKVAESIRKDSYVYPKAQQALSEFGDKMLELAQAKLDGRNPDQAILIAQKIPPSTGHQKDIQDFIALSEAQRSAWLGTTAGLETAIAQAQQIEATRPKYEKAQELIASWQLEIQDVAHLEKARNLASLGSVKDFAAAITEAQLISEGNPRAEEAKKEIGGWVAQIQTIEDRPYLDRADQMAMLEDANSLQAAIAQASQVQRGRALYPEARRKIGNWTAKIQTIQDQPYLDQAKNLADSGDLPSAIATAQQIRSGRALSGQAQTVIDQWQGQIRAKQNWNKAREIAVTGTPEALAQAIRLANRVPDNSILRSDVSIAIDQWSQQLLDIARAQGESNIPRAIETARLIPRGTDAYSAAREQIRAWQEYLTPQPQEPPQEQSQQEPTQDSYTEQQRVIEGQQ</sequence>
<feature type="compositionally biased region" description="Low complexity" evidence="1">
    <location>
        <begin position="673"/>
        <end position="683"/>
    </location>
</feature>
<evidence type="ECO:0000256" key="1">
    <source>
        <dbReference type="SAM" id="MobiDB-lite"/>
    </source>
</evidence>
<feature type="transmembrane region" description="Helical" evidence="2">
    <location>
        <begin position="86"/>
        <end position="109"/>
    </location>
</feature>
<evidence type="ECO:0000256" key="2">
    <source>
        <dbReference type="SAM" id="Phobius"/>
    </source>
</evidence>
<dbReference type="KEGG" id="bsen:DP114_07185"/>
<feature type="region of interest" description="Disordered" evidence="1">
    <location>
        <begin position="1"/>
        <end position="41"/>
    </location>
</feature>
<dbReference type="Proteomes" id="UP000503129">
    <property type="component" value="Chromosome"/>
</dbReference>
<gene>
    <name evidence="3" type="ORF">DP114_07185</name>
</gene>
<keyword evidence="2" id="KW-1133">Transmembrane helix</keyword>
<dbReference type="AlphaFoldDB" id="A0A856MBG8"/>
<keyword evidence="2" id="KW-0472">Membrane</keyword>
<dbReference type="EMBL" id="CP030118">
    <property type="protein sequence ID" value="QDL07714.1"/>
    <property type="molecule type" value="Genomic_DNA"/>
</dbReference>
<feature type="region of interest" description="Disordered" evidence="1">
    <location>
        <begin position="665"/>
        <end position="697"/>
    </location>
</feature>
<evidence type="ECO:0000313" key="3">
    <source>
        <dbReference type="EMBL" id="QDL07714.1"/>
    </source>
</evidence>